<gene>
    <name evidence="2" type="ORF">IMSHALPRED_001252</name>
</gene>
<evidence type="ECO:0000313" key="3">
    <source>
        <dbReference type="Proteomes" id="UP000664534"/>
    </source>
</evidence>
<feature type="chain" id="PRO_5034226916" evidence="1">
    <location>
        <begin position="22"/>
        <end position="228"/>
    </location>
</feature>
<keyword evidence="1" id="KW-0732">Signal</keyword>
<organism evidence="2 3">
    <name type="scientific">Imshaugia aleurites</name>
    <dbReference type="NCBI Taxonomy" id="172621"/>
    <lineage>
        <taxon>Eukaryota</taxon>
        <taxon>Fungi</taxon>
        <taxon>Dikarya</taxon>
        <taxon>Ascomycota</taxon>
        <taxon>Pezizomycotina</taxon>
        <taxon>Lecanoromycetes</taxon>
        <taxon>OSLEUM clade</taxon>
        <taxon>Lecanoromycetidae</taxon>
        <taxon>Lecanorales</taxon>
        <taxon>Lecanorineae</taxon>
        <taxon>Parmeliaceae</taxon>
        <taxon>Imshaugia</taxon>
    </lineage>
</organism>
<dbReference type="AlphaFoldDB" id="A0A8H3J1Y3"/>
<dbReference type="OrthoDB" id="5424351at2759"/>
<reference evidence="2" key="1">
    <citation type="submission" date="2021-03" db="EMBL/GenBank/DDBJ databases">
        <authorList>
            <person name="Tagirdzhanova G."/>
        </authorList>
    </citation>
    <scope>NUCLEOTIDE SEQUENCE</scope>
</reference>
<evidence type="ECO:0000256" key="1">
    <source>
        <dbReference type="SAM" id="SignalP"/>
    </source>
</evidence>
<proteinExistence type="predicted"/>
<sequence>MTEPKNFRLALLFGFCALTNAAPLLNLLSPALLKLMNSTALSTAVHNITRPHGGMPISVTTPFPPGPEPPGTFFYDVPSTNPPMNLKFRDYLVDPSINKADVDNCFQQAEMECGVREKQSTEMEEGETQRWENGDVYLDIVPKKGSQQEQALTYGLFTDALRGINDFRLFYPHLNFLYEIYVYLGDEQTETYLDITTGVKEHIRIDISAFIGLQLPAKILLLVNGEGS</sequence>
<evidence type="ECO:0000313" key="2">
    <source>
        <dbReference type="EMBL" id="CAF9939216.1"/>
    </source>
</evidence>
<comment type="caution">
    <text evidence="2">The sequence shown here is derived from an EMBL/GenBank/DDBJ whole genome shotgun (WGS) entry which is preliminary data.</text>
</comment>
<protein>
    <submittedName>
        <fullName evidence="2">Uncharacterized protein</fullName>
    </submittedName>
</protein>
<keyword evidence="3" id="KW-1185">Reference proteome</keyword>
<name>A0A8H3J1Y3_9LECA</name>
<feature type="signal peptide" evidence="1">
    <location>
        <begin position="1"/>
        <end position="21"/>
    </location>
</feature>
<dbReference type="EMBL" id="CAJPDT010000116">
    <property type="protein sequence ID" value="CAF9939216.1"/>
    <property type="molecule type" value="Genomic_DNA"/>
</dbReference>
<accession>A0A8H3J1Y3</accession>
<dbReference type="Proteomes" id="UP000664534">
    <property type="component" value="Unassembled WGS sequence"/>
</dbReference>